<dbReference type="Pfam" id="PF14604">
    <property type="entry name" value="SH3_9"/>
    <property type="match status" value="1"/>
</dbReference>
<dbReference type="InterPro" id="IPR015940">
    <property type="entry name" value="UBA"/>
</dbReference>
<dbReference type="CDD" id="cd14301">
    <property type="entry name" value="UBA_UBS3B"/>
    <property type="match status" value="1"/>
</dbReference>
<dbReference type="InterPro" id="IPR051710">
    <property type="entry name" value="Phosphatase_SH3-domain"/>
</dbReference>
<dbReference type="PROSITE" id="PS50030">
    <property type="entry name" value="UBA"/>
    <property type="match status" value="1"/>
</dbReference>
<feature type="compositionally biased region" description="Low complexity" evidence="5">
    <location>
        <begin position="351"/>
        <end position="360"/>
    </location>
</feature>
<dbReference type="InterPro" id="IPR029033">
    <property type="entry name" value="His_PPase_superfam"/>
</dbReference>
<name>A0AAD9J4H5_9ANNE</name>
<evidence type="ECO:0000259" key="7">
    <source>
        <dbReference type="PROSITE" id="PS50030"/>
    </source>
</evidence>
<dbReference type="InterPro" id="IPR013078">
    <property type="entry name" value="His_Pase_superF_clade-1"/>
</dbReference>
<dbReference type="Pfam" id="PF22562">
    <property type="entry name" value="UBA_7"/>
    <property type="match status" value="1"/>
</dbReference>
<dbReference type="InterPro" id="IPR009097">
    <property type="entry name" value="Cyclic_Pdiesterase"/>
</dbReference>
<feature type="domain" description="UBA" evidence="7">
    <location>
        <begin position="23"/>
        <end position="64"/>
    </location>
</feature>
<feature type="region of interest" description="Disordered" evidence="5">
    <location>
        <begin position="451"/>
        <end position="501"/>
    </location>
</feature>
<dbReference type="Gene3D" id="2.30.30.40">
    <property type="entry name" value="SH3 Domains"/>
    <property type="match status" value="1"/>
</dbReference>
<sequence>MATLNQHPNCPRRSRKLSEATIKKNKSSLEILMQMGFPKHRAEKALAATGDTGVQLASDWLLSHVNDPTLDEKTPREYIMYLCPVGELQQELIDFWHKSFQGCGWNRAHNYFPHITLCSFFKAEDSQVPILAHVLKAVVDRCKKLPDSIDLEYFSSANFIGLFVSENSSAFIKQLTSEFAEEAKKIGVTVEPHKKQLHISLAYQFAADKKDHLEAVAKSLNIHLPVRWDIRLYSRDAKLLTCQVRKVLYTHNPTDADELELVDGDFILVESSEIEKSTDNWYYGTSWLTGLSGMFPGPFTERCAESEIWTMHRSIPAVGVEPSHKSDSNGVLDEEETESAPKPPEIPPRGASISISTSHVSSKHSKPPAKSPTRQPAQPLTISQTDGQKKAGQAMIPPQPTERPRPSNVVHTQPGSVQPPLPMMHPIHSHNRVTEPNPPEAVYAKVNKTNKSNHAGATPKQPQVGATPKSAPASSAPKPTQSSTSQGNTAANLFEPADDDVFPTKRASVHLGDTKRIAVPETRTNVVHGSLQKGGTLTRGAAPQYGPRQLYVVRHGERIDFTFGKEWIKNSFDKHGNYIRYDLNMPKTMPKRKGGPSDFSKDSPLTIQGHFQARLIGEAMKEKNITVTHVYASPSLRCVETASSLLKGLGIDKPINVEPGLFEWLGWYASGLPKFMSGTEFTENKFNINEGYQAIWPISKYSIQETTEQYYDRCHHVTKEIIRRHDNEALPWIVDPPPPYLLHHPNILTSTNIGSTLPVPEATLLLIAHKGSYDVFTRGLRGLKPRLRKQFRELVNLVPFAAVGCCRESLRDDGQHKGWELCDPGFPPLTHKASPNYDWKIWFIKLCSTNIIGGNMILLGHATSLDACTRQLVGQPPRSLTGFNDILPKVPYCAMSVAQEACLVRDTWYLIEPPVLPFAHTNNPKYNWTCLTSPNVL</sequence>
<dbReference type="InterPro" id="IPR009060">
    <property type="entry name" value="UBA-like_sf"/>
</dbReference>
<organism evidence="8 9">
    <name type="scientific">Paralvinella palmiformis</name>
    <dbReference type="NCBI Taxonomy" id="53620"/>
    <lineage>
        <taxon>Eukaryota</taxon>
        <taxon>Metazoa</taxon>
        <taxon>Spiralia</taxon>
        <taxon>Lophotrochozoa</taxon>
        <taxon>Annelida</taxon>
        <taxon>Polychaeta</taxon>
        <taxon>Sedentaria</taxon>
        <taxon>Canalipalpata</taxon>
        <taxon>Terebellida</taxon>
        <taxon>Terebelliformia</taxon>
        <taxon>Alvinellidae</taxon>
        <taxon>Paralvinella</taxon>
    </lineage>
</organism>
<accession>A0AAD9J4H5</accession>
<evidence type="ECO:0000313" key="8">
    <source>
        <dbReference type="EMBL" id="KAK2146521.1"/>
    </source>
</evidence>
<comment type="subcellular location">
    <subcellularLocation>
        <location evidence="1">Cytoplasm</location>
    </subcellularLocation>
</comment>
<feature type="compositionally biased region" description="Low complexity" evidence="5">
    <location>
        <begin position="466"/>
        <end position="486"/>
    </location>
</feature>
<dbReference type="Gene3D" id="3.40.50.1240">
    <property type="entry name" value="Phosphoglycerate mutase-like"/>
    <property type="match status" value="2"/>
</dbReference>
<feature type="domain" description="SH3" evidence="6">
    <location>
        <begin position="240"/>
        <end position="305"/>
    </location>
</feature>
<evidence type="ECO:0000256" key="3">
    <source>
        <dbReference type="ARBA" id="ARBA00022490"/>
    </source>
</evidence>
<evidence type="ECO:0000313" key="9">
    <source>
        <dbReference type="Proteomes" id="UP001208570"/>
    </source>
</evidence>
<feature type="region of interest" description="Disordered" evidence="5">
    <location>
        <begin position="319"/>
        <end position="438"/>
    </location>
</feature>
<keyword evidence="9" id="KW-1185">Reference proteome</keyword>
<evidence type="ECO:0000256" key="1">
    <source>
        <dbReference type="ARBA" id="ARBA00004496"/>
    </source>
</evidence>
<dbReference type="CDD" id="cd07067">
    <property type="entry name" value="HP_PGM_like"/>
    <property type="match status" value="1"/>
</dbReference>
<keyword evidence="3" id="KW-0963">Cytoplasm</keyword>
<dbReference type="SMART" id="SM00326">
    <property type="entry name" value="SH3"/>
    <property type="match status" value="1"/>
</dbReference>
<dbReference type="InterPro" id="IPR001452">
    <property type="entry name" value="SH3_domain"/>
</dbReference>
<dbReference type="Gene3D" id="1.10.8.10">
    <property type="entry name" value="DNA helicase RuvA subunit, C-terminal domain"/>
    <property type="match status" value="1"/>
</dbReference>
<evidence type="ECO:0008006" key="10">
    <source>
        <dbReference type="Google" id="ProtNLM"/>
    </source>
</evidence>
<dbReference type="PANTHER" id="PTHR16469">
    <property type="entry name" value="UBIQUITIN-ASSOCIATED AND SH3 DOMAIN-CONTAINING BA-RELATED"/>
    <property type="match status" value="1"/>
</dbReference>
<feature type="compositionally biased region" description="Polar residues" evidence="5">
    <location>
        <begin position="374"/>
        <end position="386"/>
    </location>
</feature>
<dbReference type="PANTHER" id="PTHR16469:SF27">
    <property type="entry name" value="UBIQUITIN-ASSOCIATED AND SH3 DOMAIN-CONTAINING BA-RELATED"/>
    <property type="match status" value="1"/>
</dbReference>
<dbReference type="FunFam" id="1.10.8.10:FF:000053">
    <property type="entry name" value="Ubiquitin-associated and SH3 domain-containing, A"/>
    <property type="match status" value="1"/>
</dbReference>
<dbReference type="SUPFAM" id="SSF55144">
    <property type="entry name" value="LigT-like"/>
    <property type="match status" value="1"/>
</dbReference>
<proteinExistence type="predicted"/>
<evidence type="ECO:0000256" key="4">
    <source>
        <dbReference type="PROSITE-ProRule" id="PRU00192"/>
    </source>
</evidence>
<gene>
    <name evidence="8" type="ORF">LSH36_602g01009</name>
</gene>
<protein>
    <recommendedName>
        <fullName evidence="10">Ubiquitin-associated and SH3 domain-containing protein B</fullName>
    </recommendedName>
</protein>
<evidence type="ECO:0000256" key="2">
    <source>
        <dbReference type="ARBA" id="ARBA00022443"/>
    </source>
</evidence>
<dbReference type="SUPFAM" id="SSF46934">
    <property type="entry name" value="UBA-like"/>
    <property type="match status" value="1"/>
</dbReference>
<dbReference type="SMART" id="SM00165">
    <property type="entry name" value="UBA"/>
    <property type="match status" value="1"/>
</dbReference>
<dbReference type="InterPro" id="IPR036028">
    <property type="entry name" value="SH3-like_dom_sf"/>
</dbReference>
<dbReference type="PROSITE" id="PS50002">
    <property type="entry name" value="SH3"/>
    <property type="match status" value="1"/>
</dbReference>
<dbReference type="Proteomes" id="UP001208570">
    <property type="component" value="Unassembled WGS sequence"/>
</dbReference>
<dbReference type="Pfam" id="PF00300">
    <property type="entry name" value="His_Phos_1"/>
    <property type="match status" value="1"/>
</dbReference>
<dbReference type="AlphaFoldDB" id="A0AAD9J4H5"/>
<dbReference type="SUPFAM" id="SSF53254">
    <property type="entry name" value="Phosphoglycerate mutase-like"/>
    <property type="match status" value="1"/>
</dbReference>
<reference evidence="8" key="1">
    <citation type="journal article" date="2023" name="Mol. Biol. Evol.">
        <title>Third-Generation Sequencing Reveals the Adaptive Role of the Epigenome in Three Deep-Sea Polychaetes.</title>
        <authorList>
            <person name="Perez M."/>
            <person name="Aroh O."/>
            <person name="Sun Y."/>
            <person name="Lan Y."/>
            <person name="Juniper S.K."/>
            <person name="Young C.R."/>
            <person name="Angers B."/>
            <person name="Qian P.Y."/>
        </authorList>
    </citation>
    <scope>NUCLEOTIDE SEQUENCE</scope>
    <source>
        <strain evidence="8">P08H-3</strain>
    </source>
</reference>
<evidence type="ECO:0000259" key="6">
    <source>
        <dbReference type="PROSITE" id="PS50002"/>
    </source>
</evidence>
<dbReference type="SUPFAM" id="SSF50044">
    <property type="entry name" value="SH3-domain"/>
    <property type="match status" value="1"/>
</dbReference>
<dbReference type="GO" id="GO:0005737">
    <property type="term" value="C:cytoplasm"/>
    <property type="evidence" value="ECO:0007669"/>
    <property type="project" value="UniProtKB-SubCell"/>
</dbReference>
<dbReference type="EMBL" id="JAODUP010000602">
    <property type="protein sequence ID" value="KAK2146521.1"/>
    <property type="molecule type" value="Genomic_DNA"/>
</dbReference>
<dbReference type="Gene3D" id="3.90.1140.10">
    <property type="entry name" value="Cyclic phosphodiesterase"/>
    <property type="match status" value="1"/>
</dbReference>
<evidence type="ECO:0000256" key="5">
    <source>
        <dbReference type="SAM" id="MobiDB-lite"/>
    </source>
</evidence>
<comment type="caution">
    <text evidence="8">The sequence shown here is derived from an EMBL/GenBank/DDBJ whole genome shotgun (WGS) entry which is preliminary data.</text>
</comment>
<keyword evidence="2 4" id="KW-0728">SH3 domain</keyword>